<protein>
    <recommendedName>
        <fullName evidence="1">Pyrrolo-quinoline quinone repeat domain-containing protein</fullName>
    </recommendedName>
</protein>
<dbReference type="PANTHER" id="PTHR34512">
    <property type="entry name" value="CELL SURFACE PROTEIN"/>
    <property type="match status" value="1"/>
</dbReference>
<feature type="domain" description="Pyrrolo-quinoline quinone repeat" evidence="1">
    <location>
        <begin position="547"/>
        <end position="700"/>
    </location>
</feature>
<dbReference type="InterPro" id="IPR011047">
    <property type="entry name" value="Quinoprotein_ADH-like_sf"/>
</dbReference>
<evidence type="ECO:0000259" key="1">
    <source>
        <dbReference type="Pfam" id="PF13360"/>
    </source>
</evidence>
<organism evidence="2">
    <name type="scientific">Tuwongella immobilis</name>
    <dbReference type="NCBI Taxonomy" id="692036"/>
    <lineage>
        <taxon>Bacteria</taxon>
        <taxon>Pseudomonadati</taxon>
        <taxon>Planctomycetota</taxon>
        <taxon>Planctomycetia</taxon>
        <taxon>Gemmatales</taxon>
        <taxon>Gemmataceae</taxon>
        <taxon>Tuwongella</taxon>
    </lineage>
</organism>
<feature type="domain" description="Pyrrolo-quinoline quinone repeat" evidence="1">
    <location>
        <begin position="1190"/>
        <end position="1315"/>
    </location>
</feature>
<dbReference type="PANTHER" id="PTHR34512:SF30">
    <property type="entry name" value="OUTER MEMBRANE PROTEIN ASSEMBLY FACTOR BAMB"/>
    <property type="match status" value="1"/>
</dbReference>
<dbReference type="Pfam" id="PF13360">
    <property type="entry name" value="PQQ_2"/>
    <property type="match status" value="2"/>
</dbReference>
<proteinExistence type="predicted"/>
<sequence length="1412" mass="157868">MFYSSRSGIPSHTLRNREFFMPKPLPLLILALLGVGLPGSLKAQLVVPPANGISLRVESTQAQRRLDEIRRKIPSQSWSEILEAYQQLQDEAGDALIWTNAETLRRVREVCQSDLVKLPDAARRLIRDRIEPEAQRQLQAARQARSIDGLSRIIENRFLSRACEQAILLRADLDLELGDFERADATLAYLDRLFPNEAADSHPAPSHPESLRYPDPQTELALVRARRAWIAWQRGDAATARRLLKSIQTHAPTASGLVAGRSGKLAESLQSAFSVPAPQSTPFVVQPWQTFAGDNQHSGIGRGPLPRFWRTSPTWTRRIPQPIDDVASRNRDDADDFSPTHLPVRAPQRYPVLSQDAMWFQDGQSIHRMDVLTGQSVIVHQNRAILGDADAVSDGDIPKPPPGYVLAMGRSALIARVGPIAVAETGNLPLPQRPAVLIALATKPDREGKFRKLWELPPPRAENTATEWEGVPLIEGERFWTLLRRREGGRTLLLLRAYLGINREIAPDLLWEREVLEITFDSGDSNTTQPYLLTSDARQIIVGPIQGWILSFDAVTGTSQWATRASRTDVGRFGQARPSLPNPVRIHSGRVIAAIPESGQILALDRVTGRRLWETDPKEIHSIVGVSDHQVIVSLQGEMRGLQAIDAQTGSTDGPNGWVIHDPATPYPSGQGLLLGDSILWPTRSGLMVLDRRSGELLRQPIPIPPGNLAYSDGCLVVTAMHQIFAWVPESRLAKLPDQAVNADPESSLRWLALLDSAPSLPGDPPKLAEPRRIWEIAVRQEAIRQIEQSNWTAVDRLLQAVPDPVAGWRRHQIATTQHPNDSELAKIFQMHERQLDRITPILTSRNRVRSLGNESSSTPTATDSQVLLQAWQQPMPQAGTIARTWLTQFGMPTERTAAPLEVAIAHAILRREAIQNGELEREVFHEAELRAGFGDQVLPALDAQLTVNRWLEQSRSAKGNRPANVDSPIPDWELCGANVPIRDGWPLLPFAGRPERSADALRWAKPMAVMRREFPTGRTIWETPLGFQPTHGTRWGNSVLVAGAGGLARVADDTGALIWAIGLPNDWAMFSSRSRLMPCWVPDTDSRLIPGWHDFRMLNGFIIAVWDAHVLVVIDSETGWIRWSDAGWNRWIGCENQVFLVRGDQFQERNLATGRMVRSWKRNDRATAIERMPSTVTQPFGWIEAFPDGQIVAWDSQTGQSRWTVQLPGASSLSGQPIRLQARGDWLLVQSERNMNWELDLLRIDTGKRVWGHSPIGIRNDPNHPPRIILTAAMVLVWNEQMLVAYDANTGALRWRRGGAELGVGSTVDFIEDSDTIALVDAGRENRLGSMLGIRFPKLAPIVYDEETQSEQTMVQLMLRDGEPIRRWTLPAIWSMGNRISGSWLWQPTWDGQQRIWRSVRNTNHRGQLGE</sequence>
<dbReference type="Gene3D" id="2.130.10.10">
    <property type="entry name" value="YVTN repeat-like/Quinoprotein amine dehydrogenase"/>
    <property type="match status" value="2"/>
</dbReference>
<reference evidence="2" key="1">
    <citation type="submission" date="2019-04" db="EMBL/GenBank/DDBJ databases">
        <authorList>
            <consortium name="Science for Life Laboratories"/>
        </authorList>
    </citation>
    <scope>NUCLEOTIDE SEQUENCE</scope>
    <source>
        <strain evidence="2">MBLW1</strain>
    </source>
</reference>
<dbReference type="EMBL" id="LR586016">
    <property type="protein sequence ID" value="VIP03299.1"/>
    <property type="molecule type" value="Genomic_DNA"/>
</dbReference>
<dbReference type="EMBL" id="LR593887">
    <property type="protein sequence ID" value="VTS03969.1"/>
    <property type="molecule type" value="Genomic_DNA"/>
</dbReference>
<dbReference type="InterPro" id="IPR002372">
    <property type="entry name" value="PQQ_rpt_dom"/>
</dbReference>
<evidence type="ECO:0000313" key="2">
    <source>
        <dbReference type="EMBL" id="VIP03299.1"/>
    </source>
</evidence>
<evidence type="ECO:0000313" key="3">
    <source>
        <dbReference type="Proteomes" id="UP000464378"/>
    </source>
</evidence>
<name>A0A6C2YQ45_9BACT</name>
<dbReference type="Proteomes" id="UP000464378">
    <property type="component" value="Chromosome"/>
</dbReference>
<dbReference type="InterPro" id="IPR015943">
    <property type="entry name" value="WD40/YVTN_repeat-like_dom_sf"/>
</dbReference>
<dbReference type="KEGG" id="tim:GMBLW1_06610"/>
<keyword evidence="3" id="KW-1185">Reference proteome</keyword>
<dbReference type="InParanoid" id="A0A6C2YQ45"/>
<gene>
    <name evidence="2" type="ORF">GMBLW1_06610</name>
</gene>
<dbReference type="SUPFAM" id="SSF50998">
    <property type="entry name" value="Quinoprotein alcohol dehydrogenase-like"/>
    <property type="match status" value="2"/>
</dbReference>
<accession>A0A6C2YQ45</accession>